<evidence type="ECO:0000259" key="2">
    <source>
        <dbReference type="Pfam" id="PF04984"/>
    </source>
</evidence>
<keyword evidence="5" id="KW-1185">Reference proteome</keyword>
<accession>A0A176RSK4</accession>
<evidence type="ECO:0000256" key="1">
    <source>
        <dbReference type="ARBA" id="ARBA00008005"/>
    </source>
</evidence>
<comment type="caution">
    <text evidence="4">The sequence shown here is derived from an EMBL/GenBank/DDBJ whole genome shotgun (WGS) entry which is preliminary data.</text>
</comment>
<dbReference type="PATRIC" id="fig|1003181.4.peg.7513"/>
<dbReference type="Pfam" id="PF04984">
    <property type="entry name" value="Phage_sheath_1"/>
    <property type="match status" value="1"/>
</dbReference>
<evidence type="ECO:0000259" key="3">
    <source>
        <dbReference type="Pfam" id="PF17482"/>
    </source>
</evidence>
<protein>
    <submittedName>
        <fullName evidence="4">Phage tail sheath protein</fullName>
    </submittedName>
</protein>
<dbReference type="AlphaFoldDB" id="A0A176RSK4"/>
<gene>
    <name evidence="4" type="ORF">THIOM_005665</name>
</gene>
<feature type="domain" description="Tail sheath protein subtilisin-like" evidence="2">
    <location>
        <begin position="5"/>
        <end position="137"/>
    </location>
</feature>
<sequence length="237" mass="25899">MMTILNTHLKQTENIRQERIGIVGCNEDVEQITTDSSHVANDKGRLIYVAPGITVKKRDPKTNDTSFETLSGAYTAAAVAGLMASLPVQASPTNKILNIPGDLAVEFNYGQLKDLVGAGVLTIEKRDGFRIVKGITTSKHSAWLQITTRRIVDKAIYGVRSACNPYIGKLNNERVRGAMKATIDGFLTRMVEEEALTNYTLKVSATREEEVNGKAIVDISLNPTFSIDNILVTMTLA</sequence>
<dbReference type="InterPro" id="IPR035089">
    <property type="entry name" value="Phage_sheath_subtilisin"/>
</dbReference>
<dbReference type="InterPro" id="IPR020287">
    <property type="entry name" value="Tail_sheath_C"/>
</dbReference>
<dbReference type="EMBL" id="LUTY01003110">
    <property type="protein sequence ID" value="OAD18733.1"/>
    <property type="molecule type" value="Genomic_DNA"/>
</dbReference>
<name>A0A176RSK4_9GAMM</name>
<reference evidence="4 5" key="1">
    <citation type="submission" date="2016-05" db="EMBL/GenBank/DDBJ databases">
        <title>Single-cell genome of chain-forming Candidatus Thiomargarita nelsonii and comparison to other large sulfur-oxidizing bacteria.</title>
        <authorList>
            <person name="Winkel M."/>
            <person name="Salman V."/>
            <person name="Woyke T."/>
            <person name="Schulz-Vogt H."/>
            <person name="Richter M."/>
            <person name="Flood B."/>
            <person name="Bailey J."/>
            <person name="Amann R."/>
            <person name="Mussmann M."/>
        </authorList>
    </citation>
    <scope>NUCLEOTIDE SEQUENCE [LARGE SCALE GENOMIC DNA]</scope>
    <source>
        <strain evidence="4 5">THI036</strain>
    </source>
</reference>
<evidence type="ECO:0000313" key="5">
    <source>
        <dbReference type="Proteomes" id="UP000076962"/>
    </source>
</evidence>
<proteinExistence type="inferred from homology"/>
<feature type="domain" description="Tail sheath protein C-terminal" evidence="3">
    <location>
        <begin position="139"/>
        <end position="236"/>
    </location>
</feature>
<organism evidence="4 5">
    <name type="scientific">Candidatus Thiomargarita nelsonii</name>
    <dbReference type="NCBI Taxonomy" id="1003181"/>
    <lineage>
        <taxon>Bacteria</taxon>
        <taxon>Pseudomonadati</taxon>
        <taxon>Pseudomonadota</taxon>
        <taxon>Gammaproteobacteria</taxon>
        <taxon>Thiotrichales</taxon>
        <taxon>Thiotrichaceae</taxon>
        <taxon>Thiomargarita</taxon>
    </lineage>
</organism>
<comment type="similarity">
    <text evidence="1">Belongs to the myoviridae tail sheath protein family.</text>
</comment>
<evidence type="ECO:0000313" key="4">
    <source>
        <dbReference type="EMBL" id="OAD18733.1"/>
    </source>
</evidence>
<dbReference type="Pfam" id="PF17482">
    <property type="entry name" value="Phage_sheath_1C"/>
    <property type="match status" value="1"/>
</dbReference>
<dbReference type="Proteomes" id="UP000076962">
    <property type="component" value="Unassembled WGS sequence"/>
</dbReference>